<keyword evidence="1" id="KW-0812">Transmembrane</keyword>
<evidence type="ECO:0000259" key="2">
    <source>
        <dbReference type="Pfam" id="PF06580"/>
    </source>
</evidence>
<dbReference type="RefSeq" id="WP_091170158.1">
    <property type="nucleotide sequence ID" value="NZ_FNCG01000009.1"/>
</dbReference>
<feature type="domain" description="Signal transduction histidine kinase internal region" evidence="2">
    <location>
        <begin position="163"/>
        <end position="237"/>
    </location>
</feature>
<evidence type="ECO:0000313" key="3">
    <source>
        <dbReference type="EMBL" id="SDH40794.1"/>
    </source>
</evidence>
<dbReference type="PANTHER" id="PTHR34220">
    <property type="entry name" value="SENSOR HISTIDINE KINASE YPDA"/>
    <property type="match status" value="1"/>
</dbReference>
<name>A0A1G8C5Z8_9SPHI</name>
<evidence type="ECO:0000313" key="4">
    <source>
        <dbReference type="Proteomes" id="UP000199705"/>
    </source>
</evidence>
<gene>
    <name evidence="3" type="ORF">SAMN05192573_109147</name>
</gene>
<organism evidence="3 4">
    <name type="scientific">Mucilaginibacter gossypii</name>
    <dbReference type="NCBI Taxonomy" id="551996"/>
    <lineage>
        <taxon>Bacteria</taxon>
        <taxon>Pseudomonadati</taxon>
        <taxon>Bacteroidota</taxon>
        <taxon>Sphingobacteriia</taxon>
        <taxon>Sphingobacteriales</taxon>
        <taxon>Sphingobacteriaceae</taxon>
        <taxon>Mucilaginibacter</taxon>
    </lineage>
</organism>
<sequence length="349" mass="39734">MPSPLPIKSLVRLNWLLVFTFTAIISLYFIFLLDERFLYKVFYMGMTALGIGLVAFVNVRILILLARKHGVRGKALKRYRYFFTYAASATIYLMLAPAFDYFEHKSKSFPFPFFLVIFFISGILVNTMIILLQDFVILQADKSHADLELSQIKAAHAEATNLLLKQQIHPHFLFNALNTLKALYHKDPVAGDNYIVHLANFLRASVYNHAAKTSSLADELALLLDYLEMQKIRFGSALNCVIDLPIDILNDRYLPSFSLQPLLENALKHNELTQQSPLVVKIFCSEDRIVVSNTLKKKNLNVTSTHHGLANLAERYSLLSGDEVIISENKDTFSVSIRLLNNEYSDHRG</sequence>
<dbReference type="InterPro" id="IPR010559">
    <property type="entry name" value="Sig_transdc_His_kin_internal"/>
</dbReference>
<dbReference type="Proteomes" id="UP000199705">
    <property type="component" value="Unassembled WGS sequence"/>
</dbReference>
<reference evidence="4" key="1">
    <citation type="submission" date="2016-10" db="EMBL/GenBank/DDBJ databases">
        <authorList>
            <person name="Varghese N."/>
            <person name="Submissions S."/>
        </authorList>
    </citation>
    <scope>NUCLEOTIDE SEQUENCE [LARGE SCALE GENOMIC DNA]</scope>
    <source>
        <strain evidence="4">Gh-67</strain>
    </source>
</reference>
<keyword evidence="1" id="KW-1133">Transmembrane helix</keyword>
<accession>A0A1G8C5Z8</accession>
<dbReference type="InterPro" id="IPR050640">
    <property type="entry name" value="Bact_2-comp_sensor_kinase"/>
</dbReference>
<dbReference type="Pfam" id="PF06580">
    <property type="entry name" value="His_kinase"/>
    <property type="match status" value="1"/>
</dbReference>
<proteinExistence type="predicted"/>
<evidence type="ECO:0000256" key="1">
    <source>
        <dbReference type="SAM" id="Phobius"/>
    </source>
</evidence>
<keyword evidence="4" id="KW-1185">Reference proteome</keyword>
<feature type="transmembrane region" description="Helical" evidence="1">
    <location>
        <begin position="111"/>
        <end position="132"/>
    </location>
</feature>
<dbReference type="GO" id="GO:0000155">
    <property type="term" value="F:phosphorelay sensor kinase activity"/>
    <property type="evidence" value="ECO:0007669"/>
    <property type="project" value="InterPro"/>
</dbReference>
<dbReference type="Gene3D" id="3.30.565.10">
    <property type="entry name" value="Histidine kinase-like ATPase, C-terminal domain"/>
    <property type="match status" value="1"/>
</dbReference>
<feature type="transmembrane region" description="Helical" evidence="1">
    <location>
        <begin position="12"/>
        <end position="31"/>
    </location>
</feature>
<dbReference type="PANTHER" id="PTHR34220:SF7">
    <property type="entry name" value="SENSOR HISTIDINE KINASE YPDA"/>
    <property type="match status" value="1"/>
</dbReference>
<dbReference type="InterPro" id="IPR036890">
    <property type="entry name" value="HATPase_C_sf"/>
</dbReference>
<dbReference type="AlphaFoldDB" id="A0A1G8C5Z8"/>
<dbReference type="GO" id="GO:0016020">
    <property type="term" value="C:membrane"/>
    <property type="evidence" value="ECO:0007669"/>
    <property type="project" value="InterPro"/>
</dbReference>
<feature type="transmembrane region" description="Helical" evidence="1">
    <location>
        <begin position="79"/>
        <end position="99"/>
    </location>
</feature>
<dbReference type="STRING" id="551996.SAMN05192573_109147"/>
<protein>
    <submittedName>
        <fullName evidence="3">Histidine kinase</fullName>
    </submittedName>
</protein>
<keyword evidence="1" id="KW-0472">Membrane</keyword>
<feature type="transmembrane region" description="Helical" evidence="1">
    <location>
        <begin position="43"/>
        <end position="67"/>
    </location>
</feature>
<dbReference type="EMBL" id="FNCG01000009">
    <property type="protein sequence ID" value="SDH40794.1"/>
    <property type="molecule type" value="Genomic_DNA"/>
</dbReference>
<keyword evidence="3" id="KW-0418">Kinase</keyword>
<keyword evidence="3" id="KW-0808">Transferase</keyword>